<keyword evidence="5 7" id="KW-1133">Transmembrane helix</keyword>
<dbReference type="PROSITE" id="PS50928">
    <property type="entry name" value="ABC_TM1"/>
    <property type="match status" value="1"/>
</dbReference>
<name>A0A6B1G9E8_9CHLR</name>
<dbReference type="GO" id="GO:0005886">
    <property type="term" value="C:plasma membrane"/>
    <property type="evidence" value="ECO:0007669"/>
    <property type="project" value="UniProtKB-SubCell"/>
</dbReference>
<feature type="domain" description="ABC transmembrane type-1" evidence="8">
    <location>
        <begin position="103"/>
        <end position="172"/>
    </location>
</feature>
<organism evidence="9">
    <name type="scientific">Caldilineaceae bacterium SB0675_bin_29</name>
    <dbReference type="NCBI Taxonomy" id="2605266"/>
    <lineage>
        <taxon>Bacteria</taxon>
        <taxon>Bacillati</taxon>
        <taxon>Chloroflexota</taxon>
        <taxon>Caldilineae</taxon>
        <taxon>Caldilineales</taxon>
        <taxon>Caldilineaceae</taxon>
    </lineage>
</organism>
<dbReference type="InterPro" id="IPR035906">
    <property type="entry name" value="MetI-like_sf"/>
</dbReference>
<evidence type="ECO:0000256" key="4">
    <source>
        <dbReference type="ARBA" id="ARBA00022692"/>
    </source>
</evidence>
<evidence type="ECO:0000256" key="1">
    <source>
        <dbReference type="ARBA" id="ARBA00004651"/>
    </source>
</evidence>
<evidence type="ECO:0000256" key="7">
    <source>
        <dbReference type="SAM" id="Phobius"/>
    </source>
</evidence>
<dbReference type="SUPFAM" id="SSF161098">
    <property type="entry name" value="MetI-like"/>
    <property type="match status" value="1"/>
</dbReference>
<dbReference type="Pfam" id="PF12911">
    <property type="entry name" value="OppC_N"/>
    <property type="match status" value="1"/>
</dbReference>
<dbReference type="AlphaFoldDB" id="A0A6B1G9E8"/>
<evidence type="ECO:0000256" key="3">
    <source>
        <dbReference type="ARBA" id="ARBA00022475"/>
    </source>
</evidence>
<comment type="caution">
    <text evidence="9">The sequence shown here is derived from an EMBL/GenBank/DDBJ whole genome shotgun (WGS) entry which is preliminary data.</text>
</comment>
<proteinExistence type="predicted"/>
<evidence type="ECO:0000259" key="8">
    <source>
        <dbReference type="PROSITE" id="PS50928"/>
    </source>
</evidence>
<feature type="transmembrane region" description="Helical" evidence="7">
    <location>
        <begin position="37"/>
        <end position="59"/>
    </location>
</feature>
<keyword evidence="6 7" id="KW-0472">Membrane</keyword>
<evidence type="ECO:0000256" key="2">
    <source>
        <dbReference type="ARBA" id="ARBA00022448"/>
    </source>
</evidence>
<dbReference type="InterPro" id="IPR000515">
    <property type="entry name" value="MetI-like"/>
</dbReference>
<dbReference type="GO" id="GO:0055085">
    <property type="term" value="P:transmembrane transport"/>
    <property type="evidence" value="ECO:0007669"/>
    <property type="project" value="InterPro"/>
</dbReference>
<gene>
    <name evidence="9" type="ORF">F4148_20265</name>
</gene>
<dbReference type="InterPro" id="IPR025966">
    <property type="entry name" value="OppC_N"/>
</dbReference>
<dbReference type="PANTHER" id="PTHR43386:SF1">
    <property type="entry name" value="D,D-DIPEPTIDE TRANSPORT SYSTEM PERMEASE PROTEIN DDPC-RELATED"/>
    <property type="match status" value="1"/>
</dbReference>
<keyword evidence="3" id="KW-1003">Cell membrane</keyword>
<keyword evidence="2" id="KW-0813">Transport</keyword>
<feature type="transmembrane region" description="Helical" evidence="7">
    <location>
        <begin position="109"/>
        <end position="133"/>
    </location>
</feature>
<evidence type="ECO:0000256" key="5">
    <source>
        <dbReference type="ARBA" id="ARBA00022989"/>
    </source>
</evidence>
<keyword evidence="4 7" id="KW-0812">Transmembrane</keyword>
<accession>A0A6B1G9E8</accession>
<evidence type="ECO:0000256" key="6">
    <source>
        <dbReference type="ARBA" id="ARBA00023136"/>
    </source>
</evidence>
<dbReference type="EMBL" id="VYDA01000720">
    <property type="protein sequence ID" value="MYH63976.1"/>
    <property type="molecule type" value="Genomic_DNA"/>
</dbReference>
<feature type="transmembrane region" description="Helical" evidence="7">
    <location>
        <begin position="145"/>
        <end position="166"/>
    </location>
</feature>
<dbReference type="InterPro" id="IPR050366">
    <property type="entry name" value="BP-dependent_transpt_permease"/>
</dbReference>
<sequence>MTSQKTTASHLQIPSPFSPREKSELARVWNSLSRAKLPFVGLAVLAITMVLALGAPFLFPYGSNEVNIVVRLKPPAILGGTWEYPLGTDEVGRDVLTRLVYGARVSLTVGFGATALAGSIGLVLGLLSGYFAGILDEIIMRVADILLGFPFLLLAMLTVMMLGPGVGNMILV</sequence>
<dbReference type="CDD" id="cd06261">
    <property type="entry name" value="TM_PBP2"/>
    <property type="match status" value="1"/>
</dbReference>
<feature type="non-terminal residue" evidence="9">
    <location>
        <position position="172"/>
    </location>
</feature>
<protein>
    <submittedName>
        <fullName evidence="9">ABC transporter permease</fullName>
    </submittedName>
</protein>
<reference evidence="9" key="1">
    <citation type="submission" date="2019-09" db="EMBL/GenBank/DDBJ databases">
        <title>Characterisation of the sponge microbiome using genome-centric metagenomics.</title>
        <authorList>
            <person name="Engelberts J.P."/>
            <person name="Robbins S.J."/>
            <person name="De Goeij J.M."/>
            <person name="Aranda M."/>
            <person name="Bell S.C."/>
            <person name="Webster N.S."/>
        </authorList>
    </citation>
    <scope>NUCLEOTIDE SEQUENCE</scope>
    <source>
        <strain evidence="9">SB0675_bin_29</strain>
    </source>
</reference>
<comment type="subcellular location">
    <subcellularLocation>
        <location evidence="1">Cell membrane</location>
        <topology evidence="1">Multi-pass membrane protein</topology>
    </subcellularLocation>
</comment>
<dbReference type="PANTHER" id="PTHR43386">
    <property type="entry name" value="OLIGOPEPTIDE TRANSPORT SYSTEM PERMEASE PROTEIN APPC"/>
    <property type="match status" value="1"/>
</dbReference>
<dbReference type="Gene3D" id="1.10.3720.10">
    <property type="entry name" value="MetI-like"/>
    <property type="match status" value="1"/>
</dbReference>
<evidence type="ECO:0000313" key="9">
    <source>
        <dbReference type="EMBL" id="MYH63976.1"/>
    </source>
</evidence>